<dbReference type="InterPro" id="IPR013783">
    <property type="entry name" value="Ig-like_fold"/>
</dbReference>
<dbReference type="CDD" id="cd00063">
    <property type="entry name" value="FN3"/>
    <property type="match status" value="1"/>
</dbReference>
<evidence type="ECO:0000313" key="4">
    <source>
        <dbReference type="EMBL" id="SEL68140.1"/>
    </source>
</evidence>
<dbReference type="RefSeq" id="WP_089910822.1">
    <property type="nucleotide sequence ID" value="NZ_FOBB01000002.1"/>
</dbReference>
<dbReference type="SUPFAM" id="SSF49265">
    <property type="entry name" value="Fibronectin type III"/>
    <property type="match status" value="1"/>
</dbReference>
<reference evidence="4 5" key="1">
    <citation type="submission" date="2016-10" db="EMBL/GenBank/DDBJ databases">
        <authorList>
            <person name="de Groot N.N."/>
        </authorList>
    </citation>
    <scope>NUCLEOTIDE SEQUENCE [LARGE SCALE GENOMIC DNA]</scope>
    <source>
        <strain evidence="4 5">DSM 21039</strain>
    </source>
</reference>
<keyword evidence="2" id="KW-0732">Signal</keyword>
<keyword evidence="5" id="KW-1185">Reference proteome</keyword>
<evidence type="ECO:0000259" key="3">
    <source>
        <dbReference type="PROSITE" id="PS50853"/>
    </source>
</evidence>
<dbReference type="STRING" id="573321.SAMN04488505_102837"/>
<feature type="domain" description="Fibronectin type-III" evidence="3">
    <location>
        <begin position="294"/>
        <end position="382"/>
    </location>
</feature>
<proteinExistence type="predicted"/>
<dbReference type="Proteomes" id="UP000198984">
    <property type="component" value="Unassembled WGS sequence"/>
</dbReference>
<evidence type="ECO:0000256" key="2">
    <source>
        <dbReference type="SAM" id="SignalP"/>
    </source>
</evidence>
<dbReference type="OrthoDB" id="1521695at2"/>
<feature type="coiled-coil region" evidence="1">
    <location>
        <begin position="529"/>
        <end position="632"/>
    </location>
</feature>
<accession>A0A1H7S680</accession>
<evidence type="ECO:0000256" key="1">
    <source>
        <dbReference type="SAM" id="Coils"/>
    </source>
</evidence>
<gene>
    <name evidence="4" type="ORF">SAMN04488505_102837</name>
</gene>
<dbReference type="PROSITE" id="PS50853">
    <property type="entry name" value="FN3"/>
    <property type="match status" value="1"/>
</dbReference>
<dbReference type="InterPro" id="IPR036116">
    <property type="entry name" value="FN3_sf"/>
</dbReference>
<name>A0A1H7S680_9BACT</name>
<organism evidence="4 5">
    <name type="scientific">Chitinophaga rupis</name>
    <dbReference type="NCBI Taxonomy" id="573321"/>
    <lineage>
        <taxon>Bacteria</taxon>
        <taxon>Pseudomonadati</taxon>
        <taxon>Bacteroidota</taxon>
        <taxon>Chitinophagia</taxon>
        <taxon>Chitinophagales</taxon>
        <taxon>Chitinophagaceae</taxon>
        <taxon>Chitinophaga</taxon>
    </lineage>
</organism>
<evidence type="ECO:0000313" key="5">
    <source>
        <dbReference type="Proteomes" id="UP000198984"/>
    </source>
</evidence>
<dbReference type="AlphaFoldDB" id="A0A1H7S680"/>
<dbReference type="EMBL" id="FOBB01000002">
    <property type="protein sequence ID" value="SEL68140.1"/>
    <property type="molecule type" value="Genomic_DNA"/>
</dbReference>
<protein>
    <submittedName>
        <fullName evidence="4">Fibronectin type III domain-containing protein</fullName>
    </submittedName>
</protein>
<feature type="chain" id="PRO_5011639869" evidence="2">
    <location>
        <begin position="25"/>
        <end position="745"/>
    </location>
</feature>
<dbReference type="SMART" id="SM00060">
    <property type="entry name" value="FN3"/>
    <property type="match status" value="2"/>
</dbReference>
<keyword evidence="1" id="KW-0175">Coiled coil</keyword>
<dbReference type="InterPro" id="IPR003961">
    <property type="entry name" value="FN3_dom"/>
</dbReference>
<sequence>MYTRIKHTAFLIGCCLCLSIVLRAQVNYPVMASIQLNPPYSLYLSDYAAPDPQRMQVTLLMKDLAETNYKCRLRLKIEGFGSSLQSKTAFYTPPILLNGGEMLTLSGTDLAPYLNPQNLLIQGLDNNQFSKNGAKLPEGIYKFTVEVLDYTRNNVISNAANAIVSTFLSYPPIINLPMANTKVDALNPQNVVFQWMPRHTASFNAAFNVVYKLRLVQLIPANRDPNDALRTTRPLLETITPQTMFVYGPGELALTPGENYAVQVQAIETEGRDMFINNGYSEAVAFTYGEKCSVPQAVMAAVSGRNSLKLTWTGTPTQQAFSVRYREAGDNPSQWYEEDAFVPQLTIGGLKAGKKYEYQVKGQCIWGYGDYTPVQAFTMPDAEMQKGDFVCGSSSGAGAITNRENIAQLQVGDTITAGDFKVIISKVSGATGNFTGTGEVLVPFLEYLSLTVTFSNIHVNTSRQMYEGIIQIQQDDPGKVSAALKQTLTEMLDKIDNALQSADLASLQQLDAAGLIQQIEKMKDWSELSAATRDDLGQLESKLQEAQQLLQDNNMSPEEKATLGQKIAKDIKNLTDKMKQDLQELGEILKELLGIFKKAVTSLKTDYNDSRMQQLKKDYEEKKNAAGKLIADNNAAIGLTKGAGKAESAGDIQEWGETDSLDLPQELKDYGAATDSLQEGILVQILAASTDDKDNEQVVNQLKVNQQSFKEFVQQQQTDKKEETDTVRQAKVSIMNWIRSVIEKL</sequence>
<feature type="signal peptide" evidence="2">
    <location>
        <begin position="1"/>
        <end position="24"/>
    </location>
</feature>
<dbReference type="Gene3D" id="2.60.40.10">
    <property type="entry name" value="Immunoglobulins"/>
    <property type="match status" value="1"/>
</dbReference>